<dbReference type="EMBL" id="VAUV01000014">
    <property type="protein sequence ID" value="TLD69286.1"/>
    <property type="molecule type" value="Genomic_DNA"/>
</dbReference>
<sequence>MNARALLFTLVAGLSLQGLAEAEVKAIPKEKEGRWGVYTFDEAKEEAVKKKKPLAILVIDYRTEEESVKEANSRAFWGMEKDATMVVVMSNLMTAAKGRMGETLYGILTGPDLGKAYPKLMVTSSDAGVVLGKMTAEQLIAADEKAVKAFGTEMEVANKNPAAAAAASGAMTAASTPGAVVIKTPVAAAWTNSGGQTIQAAVIAIAADKVVFQMPNGSKVDYPLANLDAASLKRVEELKAANAK</sequence>
<dbReference type="RefSeq" id="WP_138087701.1">
    <property type="nucleotide sequence ID" value="NZ_VAUV01000014.1"/>
</dbReference>
<dbReference type="AlphaFoldDB" id="A0A5R8KAF6"/>
<evidence type="ECO:0000256" key="1">
    <source>
        <dbReference type="SAM" id="SignalP"/>
    </source>
</evidence>
<gene>
    <name evidence="2" type="ORF">FEM03_18105</name>
</gene>
<proteinExistence type="predicted"/>
<keyword evidence="1" id="KW-0732">Signal</keyword>
<feature type="signal peptide" evidence="1">
    <location>
        <begin position="1"/>
        <end position="20"/>
    </location>
</feature>
<evidence type="ECO:0000313" key="2">
    <source>
        <dbReference type="EMBL" id="TLD69286.1"/>
    </source>
</evidence>
<accession>A0A5R8KAF6</accession>
<reference evidence="2 3" key="1">
    <citation type="submission" date="2019-05" db="EMBL/GenBank/DDBJ databases">
        <title>Verrucobacter flavum gen. nov., sp. nov. a new member of the family Verrucomicrobiaceae.</title>
        <authorList>
            <person name="Szuroczki S."/>
            <person name="Abbaszade G."/>
            <person name="Szabo A."/>
            <person name="Felfoldi T."/>
            <person name="Schumann P."/>
            <person name="Boka K."/>
            <person name="Keki Z."/>
            <person name="Toumi M."/>
            <person name="Toth E."/>
        </authorList>
    </citation>
    <scope>NUCLEOTIDE SEQUENCE [LARGE SCALE GENOMIC DNA]</scope>
    <source>
        <strain evidence="2 3">MG-N-17</strain>
    </source>
</reference>
<dbReference type="Proteomes" id="UP000306196">
    <property type="component" value="Unassembled WGS sequence"/>
</dbReference>
<evidence type="ECO:0008006" key="4">
    <source>
        <dbReference type="Google" id="ProtNLM"/>
    </source>
</evidence>
<dbReference type="OrthoDB" id="189236at2"/>
<name>A0A5R8KAF6_9BACT</name>
<evidence type="ECO:0000313" key="3">
    <source>
        <dbReference type="Proteomes" id="UP000306196"/>
    </source>
</evidence>
<organism evidence="2 3">
    <name type="scientific">Phragmitibacter flavus</name>
    <dbReference type="NCBI Taxonomy" id="2576071"/>
    <lineage>
        <taxon>Bacteria</taxon>
        <taxon>Pseudomonadati</taxon>
        <taxon>Verrucomicrobiota</taxon>
        <taxon>Verrucomicrobiia</taxon>
        <taxon>Verrucomicrobiales</taxon>
        <taxon>Verrucomicrobiaceae</taxon>
        <taxon>Phragmitibacter</taxon>
    </lineage>
</organism>
<feature type="chain" id="PRO_5024381357" description="TPM domain-containing protein" evidence="1">
    <location>
        <begin position="21"/>
        <end position="244"/>
    </location>
</feature>
<dbReference type="Gene3D" id="2.30.30.700">
    <property type="entry name" value="SLA1 homology domain 1"/>
    <property type="match status" value="1"/>
</dbReference>
<protein>
    <recommendedName>
        <fullName evidence="4">TPM domain-containing protein</fullName>
    </recommendedName>
</protein>
<comment type="caution">
    <text evidence="2">The sequence shown here is derived from an EMBL/GenBank/DDBJ whole genome shotgun (WGS) entry which is preliminary data.</text>
</comment>
<keyword evidence="3" id="KW-1185">Reference proteome</keyword>